<dbReference type="Pfam" id="PF13443">
    <property type="entry name" value="HTH_26"/>
    <property type="match status" value="1"/>
</dbReference>
<dbReference type="CDD" id="cd00093">
    <property type="entry name" value="HTH_XRE"/>
    <property type="match status" value="1"/>
</dbReference>
<evidence type="ECO:0000313" key="4">
    <source>
        <dbReference type="Proteomes" id="UP001600165"/>
    </source>
</evidence>
<dbReference type="Gene3D" id="1.10.260.40">
    <property type="entry name" value="lambda repressor-like DNA-binding domains"/>
    <property type="match status" value="1"/>
</dbReference>
<organism evidence="3 4">
    <name type="scientific">Almyronema epifaneia S1</name>
    <dbReference type="NCBI Taxonomy" id="2991925"/>
    <lineage>
        <taxon>Bacteria</taxon>
        <taxon>Bacillati</taxon>
        <taxon>Cyanobacteriota</taxon>
        <taxon>Cyanophyceae</taxon>
        <taxon>Nodosilineales</taxon>
        <taxon>Nodosilineaceae</taxon>
        <taxon>Almyronema</taxon>
        <taxon>Almyronema epifaneia</taxon>
    </lineage>
</organism>
<dbReference type="RefSeq" id="WP_377964547.1">
    <property type="nucleotide sequence ID" value="NZ_JBHZOL010000068.1"/>
</dbReference>
<dbReference type="EMBL" id="JBHZOL010000068">
    <property type="protein sequence ID" value="MFE4106615.1"/>
    <property type="molecule type" value="Genomic_DNA"/>
</dbReference>
<name>A0ABW6IG60_9CYAN</name>
<feature type="domain" description="HTH cro/C1-type" evidence="2">
    <location>
        <begin position="10"/>
        <end position="66"/>
    </location>
</feature>
<dbReference type="SUPFAM" id="SSF47413">
    <property type="entry name" value="lambda repressor-like DNA-binding domains"/>
    <property type="match status" value="1"/>
</dbReference>
<evidence type="ECO:0000259" key="2">
    <source>
        <dbReference type="PROSITE" id="PS50943"/>
    </source>
</evidence>
<dbReference type="SMART" id="SM00530">
    <property type="entry name" value="HTH_XRE"/>
    <property type="match status" value="1"/>
</dbReference>
<reference evidence="3 4" key="1">
    <citation type="submission" date="2024-10" db="EMBL/GenBank/DDBJ databases">
        <authorList>
            <person name="Ratan Roy A."/>
            <person name="Morales Sandoval P.H."/>
            <person name="De Los Santos Villalobos S."/>
            <person name="Chakraborty S."/>
            <person name="Mukherjee J."/>
        </authorList>
    </citation>
    <scope>NUCLEOTIDE SEQUENCE [LARGE SCALE GENOMIC DNA]</scope>
    <source>
        <strain evidence="3 4">S1</strain>
    </source>
</reference>
<dbReference type="PROSITE" id="PS50943">
    <property type="entry name" value="HTH_CROC1"/>
    <property type="match status" value="1"/>
</dbReference>
<dbReference type="InterPro" id="IPR001387">
    <property type="entry name" value="Cro/C1-type_HTH"/>
</dbReference>
<dbReference type="InterPro" id="IPR010982">
    <property type="entry name" value="Lambda_DNA-bd_dom_sf"/>
</dbReference>
<evidence type="ECO:0000256" key="1">
    <source>
        <dbReference type="SAM" id="Coils"/>
    </source>
</evidence>
<protein>
    <submittedName>
        <fullName evidence="3">Helix-turn-helix domain-containing protein</fullName>
    </submittedName>
</protein>
<sequence>MVQGDRTDLLRQLMQQAGISSFKALSQQAHVSPWQVRQLRQGNIAHMRLQVLRQLAEALGLSLADLLTAFMPSAIQSNPGSATLAAEYQRLQQQLSEQKQQLKQKFQQESLDALEAWLLNWPTAAYAAQNNPQIPATRLLPLVRPLETLLADWGVEAIAAVGAELAYDPQQHQLIDGSAQPGDLVRVRYVGYRQGDKLLHRAKVSPLSAQV</sequence>
<proteinExistence type="predicted"/>
<feature type="coiled-coil region" evidence="1">
    <location>
        <begin position="81"/>
        <end position="112"/>
    </location>
</feature>
<comment type="caution">
    <text evidence="3">The sequence shown here is derived from an EMBL/GenBank/DDBJ whole genome shotgun (WGS) entry which is preliminary data.</text>
</comment>
<gene>
    <name evidence="3" type="ORF">ACFVKH_10035</name>
</gene>
<keyword evidence="4" id="KW-1185">Reference proteome</keyword>
<keyword evidence="1" id="KW-0175">Coiled coil</keyword>
<evidence type="ECO:0000313" key="3">
    <source>
        <dbReference type="EMBL" id="MFE4106615.1"/>
    </source>
</evidence>
<accession>A0ABW6IG60</accession>
<dbReference type="Proteomes" id="UP001600165">
    <property type="component" value="Unassembled WGS sequence"/>
</dbReference>